<evidence type="ECO:0000313" key="2">
    <source>
        <dbReference type="Proteomes" id="UP001320119"/>
    </source>
</evidence>
<dbReference type="KEGG" id="marq:MARGE09_P3554"/>
<gene>
    <name evidence="1" type="ORF">MARGE09_P3554</name>
</gene>
<dbReference type="AlphaFoldDB" id="A0AAN1WKN6"/>
<dbReference type="RefSeq" id="WP_236984564.1">
    <property type="nucleotide sequence ID" value="NZ_AP023086.1"/>
</dbReference>
<protein>
    <submittedName>
        <fullName evidence="1">Uncharacterized protein</fullName>
    </submittedName>
</protein>
<name>A0AAN1WKN6_9GAMM</name>
<evidence type="ECO:0000313" key="1">
    <source>
        <dbReference type="EMBL" id="BCD99352.1"/>
    </source>
</evidence>
<proteinExistence type="predicted"/>
<dbReference type="EMBL" id="AP023086">
    <property type="protein sequence ID" value="BCD99352.1"/>
    <property type="molecule type" value="Genomic_DNA"/>
</dbReference>
<reference evidence="1 2" key="1">
    <citation type="journal article" date="2022" name="IScience">
        <title>An ultrasensitive nanofiber-based assay for enzymatic hydrolysis and deep-sea microbial degradation of cellulose.</title>
        <authorList>
            <person name="Tsudome M."/>
            <person name="Tachioka M."/>
            <person name="Miyazaki M."/>
            <person name="Uchimura K."/>
            <person name="Tsuda M."/>
            <person name="Takaki Y."/>
            <person name="Deguchi S."/>
        </authorList>
    </citation>
    <scope>NUCLEOTIDE SEQUENCE [LARGE SCALE GENOMIC DNA]</scope>
    <source>
        <strain evidence="1 2">GE09</strain>
    </source>
</reference>
<accession>A0AAN1WKN6</accession>
<dbReference type="Proteomes" id="UP001320119">
    <property type="component" value="Chromosome"/>
</dbReference>
<keyword evidence="2" id="KW-1185">Reference proteome</keyword>
<sequence length="77" mass="9175">MTFKQLKTPAELERFLNGSQACSYEVLSDKDERYKWVQKTLVQFHYMTLGKRYKGNVAHFLCRISGYSRPQIKRLIK</sequence>
<organism evidence="1 2">
    <name type="scientific">Marinagarivorans cellulosilyticus</name>
    <dbReference type="NCBI Taxonomy" id="2721545"/>
    <lineage>
        <taxon>Bacteria</taxon>
        <taxon>Pseudomonadati</taxon>
        <taxon>Pseudomonadota</taxon>
        <taxon>Gammaproteobacteria</taxon>
        <taxon>Cellvibrionales</taxon>
        <taxon>Cellvibrionaceae</taxon>
        <taxon>Marinagarivorans</taxon>
    </lineage>
</organism>